<evidence type="ECO:0000313" key="2">
    <source>
        <dbReference type="EMBL" id="MEV0706876.1"/>
    </source>
</evidence>
<dbReference type="InterPro" id="IPR029044">
    <property type="entry name" value="Nucleotide-diphossugar_trans"/>
</dbReference>
<evidence type="ECO:0000259" key="1">
    <source>
        <dbReference type="Pfam" id="PF00535"/>
    </source>
</evidence>
<dbReference type="InterPro" id="IPR001173">
    <property type="entry name" value="Glyco_trans_2-like"/>
</dbReference>
<evidence type="ECO:0000313" key="3">
    <source>
        <dbReference type="Proteomes" id="UP001551695"/>
    </source>
</evidence>
<dbReference type="PANTHER" id="PTHR22916:SF3">
    <property type="entry name" value="UDP-GLCNAC:BETAGAL BETA-1,3-N-ACETYLGLUCOSAMINYLTRANSFERASE-LIKE PROTEIN 1"/>
    <property type="match status" value="1"/>
</dbReference>
<comment type="caution">
    <text evidence="2">The sequence shown here is derived from an EMBL/GenBank/DDBJ whole genome shotgun (WGS) entry which is preliminary data.</text>
</comment>
<dbReference type="Proteomes" id="UP001551695">
    <property type="component" value="Unassembled WGS sequence"/>
</dbReference>
<sequence>MVSLSVCVPAYQAGRTLEPTLRSILSQDADFELLVLDNASTDATGEIAASFDDPRLRVERNDSSLRIGDNWNRAIHLSTGDLVKVVCADDILLPGSLAAQLEVMRDRTFAISSSRFQVIDEGGELLETDLGLPGLDGVHTPRSLARTIVRRGPADFGPTAAAMFRREHFDKVGGLRGDLVFPMDVDLFARVGQFGLFYGLTEVAAAWRDSTFNLCSRTSTFSKLTELLRFHHRLARDCPRLLSPLDVAVGDLRLAREVLHRLRVRTTALALTGLRR</sequence>
<dbReference type="PANTHER" id="PTHR22916">
    <property type="entry name" value="GLYCOSYLTRANSFERASE"/>
    <property type="match status" value="1"/>
</dbReference>
<keyword evidence="2" id="KW-0328">Glycosyltransferase</keyword>
<name>A0ABV3FNU0_9NOCA</name>
<organism evidence="2 3">
    <name type="scientific">Nocardia aurea</name>
    <dbReference type="NCBI Taxonomy" id="2144174"/>
    <lineage>
        <taxon>Bacteria</taxon>
        <taxon>Bacillati</taxon>
        <taxon>Actinomycetota</taxon>
        <taxon>Actinomycetes</taxon>
        <taxon>Mycobacteriales</taxon>
        <taxon>Nocardiaceae</taxon>
        <taxon>Nocardia</taxon>
    </lineage>
</organism>
<dbReference type="EMBL" id="JBFAKC010000002">
    <property type="protein sequence ID" value="MEV0706876.1"/>
    <property type="molecule type" value="Genomic_DNA"/>
</dbReference>
<reference evidence="2 3" key="1">
    <citation type="submission" date="2024-06" db="EMBL/GenBank/DDBJ databases">
        <title>The Natural Products Discovery Center: Release of the First 8490 Sequenced Strains for Exploring Actinobacteria Biosynthetic Diversity.</title>
        <authorList>
            <person name="Kalkreuter E."/>
            <person name="Kautsar S.A."/>
            <person name="Yang D."/>
            <person name="Bader C.D."/>
            <person name="Teijaro C.N."/>
            <person name="Fluegel L."/>
            <person name="Davis C.M."/>
            <person name="Simpson J.R."/>
            <person name="Lauterbach L."/>
            <person name="Steele A.D."/>
            <person name="Gui C."/>
            <person name="Meng S."/>
            <person name="Li G."/>
            <person name="Viehrig K."/>
            <person name="Ye F."/>
            <person name="Su P."/>
            <person name="Kiefer A.F."/>
            <person name="Nichols A."/>
            <person name="Cepeda A.J."/>
            <person name="Yan W."/>
            <person name="Fan B."/>
            <person name="Jiang Y."/>
            <person name="Adhikari A."/>
            <person name="Zheng C.-J."/>
            <person name="Schuster L."/>
            <person name="Cowan T.M."/>
            <person name="Smanski M.J."/>
            <person name="Chevrette M.G."/>
            <person name="De Carvalho L.P.S."/>
            <person name="Shen B."/>
        </authorList>
    </citation>
    <scope>NUCLEOTIDE SEQUENCE [LARGE SCALE GENOMIC DNA]</scope>
    <source>
        <strain evidence="2 3">NPDC050403</strain>
    </source>
</reference>
<proteinExistence type="predicted"/>
<dbReference type="SUPFAM" id="SSF53448">
    <property type="entry name" value="Nucleotide-diphospho-sugar transferases"/>
    <property type="match status" value="1"/>
</dbReference>
<feature type="domain" description="Glycosyltransferase 2-like" evidence="1">
    <location>
        <begin position="5"/>
        <end position="172"/>
    </location>
</feature>
<protein>
    <submittedName>
        <fullName evidence="2">Glycosyltransferase family 2 protein</fullName>
        <ecNumber evidence="2">2.4.-.-</ecNumber>
    </submittedName>
</protein>
<gene>
    <name evidence="2" type="ORF">AB0I48_04865</name>
</gene>
<dbReference type="RefSeq" id="WP_109527087.1">
    <property type="nucleotide sequence ID" value="NZ_JBEXKW010000037.1"/>
</dbReference>
<accession>A0ABV3FNU0</accession>
<dbReference type="EC" id="2.4.-.-" evidence="2"/>
<keyword evidence="2" id="KW-0808">Transferase</keyword>
<dbReference type="GO" id="GO:0016757">
    <property type="term" value="F:glycosyltransferase activity"/>
    <property type="evidence" value="ECO:0007669"/>
    <property type="project" value="UniProtKB-KW"/>
</dbReference>
<keyword evidence="3" id="KW-1185">Reference proteome</keyword>
<dbReference type="Gene3D" id="3.90.550.10">
    <property type="entry name" value="Spore Coat Polysaccharide Biosynthesis Protein SpsA, Chain A"/>
    <property type="match status" value="1"/>
</dbReference>
<dbReference type="Pfam" id="PF00535">
    <property type="entry name" value="Glycos_transf_2"/>
    <property type="match status" value="1"/>
</dbReference>